<feature type="compositionally biased region" description="Low complexity" evidence="1">
    <location>
        <begin position="120"/>
        <end position="136"/>
    </location>
</feature>
<reference evidence="2 3" key="1">
    <citation type="submission" date="2023-05" db="EMBL/GenBank/DDBJ databases">
        <title>Genomic insight into Chryseobacterium sp. wdc7 isolated forest soil (Gotjawal).</title>
        <authorList>
            <person name="Park S.-J."/>
        </authorList>
    </citation>
    <scope>NUCLEOTIDE SEQUENCE [LARGE SCALE GENOMIC DNA]</scope>
    <source>
        <strain evidence="3">wdc7</strain>
    </source>
</reference>
<gene>
    <name evidence="2" type="ORF">QGN23_09610</name>
</gene>
<evidence type="ECO:0000256" key="1">
    <source>
        <dbReference type="SAM" id="MobiDB-lite"/>
    </source>
</evidence>
<name>A0ABY8RCD1_9FLAO</name>
<accession>A0ABY8RCD1</accession>
<dbReference type="RefSeq" id="WP_282904102.1">
    <property type="nucleotide sequence ID" value="NZ_CP124855.1"/>
</dbReference>
<dbReference type="PROSITE" id="PS51257">
    <property type="entry name" value="PROKAR_LIPOPROTEIN"/>
    <property type="match status" value="1"/>
</dbReference>
<sequence>MKKIENMRILPLLIASAAILYSCDKKVASSTETAEVATPMNDSTNVADTNSASGESVSQDATAVTANSTGEKPALNPEHGQPFHRCEIPVGAPIDSAPQQNAAPQVMPQQNASNNNFNTSPISPALSPSPAPMQASGPKPANNPAHGEPHHRCDLEVGAPLT</sequence>
<dbReference type="Proteomes" id="UP001241656">
    <property type="component" value="Chromosome"/>
</dbReference>
<feature type="compositionally biased region" description="Polar residues" evidence="1">
    <location>
        <begin position="40"/>
        <end position="70"/>
    </location>
</feature>
<organism evidence="2 3">
    <name type="scientific">Chryseobacterium gotjawalense</name>
    <dbReference type="NCBI Taxonomy" id="3042315"/>
    <lineage>
        <taxon>Bacteria</taxon>
        <taxon>Pseudomonadati</taxon>
        <taxon>Bacteroidota</taxon>
        <taxon>Flavobacteriia</taxon>
        <taxon>Flavobacteriales</taxon>
        <taxon>Weeksellaceae</taxon>
        <taxon>Chryseobacterium group</taxon>
        <taxon>Chryseobacterium</taxon>
    </lineage>
</organism>
<evidence type="ECO:0000313" key="3">
    <source>
        <dbReference type="Proteomes" id="UP001241656"/>
    </source>
</evidence>
<feature type="region of interest" description="Disordered" evidence="1">
    <location>
        <begin position="33"/>
        <end position="162"/>
    </location>
</feature>
<proteinExistence type="predicted"/>
<keyword evidence="3" id="KW-1185">Reference proteome</keyword>
<evidence type="ECO:0000313" key="2">
    <source>
        <dbReference type="EMBL" id="WHF50694.1"/>
    </source>
</evidence>
<protein>
    <recommendedName>
        <fullName evidence="4">Lipoprotein</fullName>
    </recommendedName>
</protein>
<dbReference type="EMBL" id="CP124855">
    <property type="protein sequence ID" value="WHF50694.1"/>
    <property type="molecule type" value="Genomic_DNA"/>
</dbReference>
<evidence type="ECO:0008006" key="4">
    <source>
        <dbReference type="Google" id="ProtNLM"/>
    </source>
</evidence>
<feature type="compositionally biased region" description="Polar residues" evidence="1">
    <location>
        <begin position="97"/>
        <end position="119"/>
    </location>
</feature>